<dbReference type="Pfam" id="PF13365">
    <property type="entry name" value="Trypsin_2"/>
    <property type="match status" value="1"/>
</dbReference>
<organism evidence="4 5">
    <name type="scientific">Stieleria varia</name>
    <dbReference type="NCBI Taxonomy" id="2528005"/>
    <lineage>
        <taxon>Bacteria</taxon>
        <taxon>Pseudomonadati</taxon>
        <taxon>Planctomycetota</taxon>
        <taxon>Planctomycetia</taxon>
        <taxon>Pirellulales</taxon>
        <taxon>Pirellulaceae</taxon>
        <taxon>Stieleria</taxon>
    </lineage>
</organism>
<dbReference type="SMART" id="SM00228">
    <property type="entry name" value="PDZ"/>
    <property type="match status" value="1"/>
</dbReference>
<feature type="signal peptide" evidence="2">
    <location>
        <begin position="1"/>
        <end position="31"/>
    </location>
</feature>
<dbReference type="PANTHER" id="PTHR43019">
    <property type="entry name" value="SERINE ENDOPROTEASE DEGS"/>
    <property type="match status" value="1"/>
</dbReference>
<dbReference type="PRINTS" id="PR00834">
    <property type="entry name" value="PROTEASES2C"/>
</dbReference>
<name>A0A5C6A4U4_9BACT</name>
<gene>
    <name evidence="4" type="primary">degP_4</name>
    <name evidence="4" type="ORF">Pla52n_52180</name>
</gene>
<proteinExistence type="predicted"/>
<dbReference type="GO" id="GO:0004252">
    <property type="term" value="F:serine-type endopeptidase activity"/>
    <property type="evidence" value="ECO:0007669"/>
    <property type="project" value="InterPro"/>
</dbReference>
<dbReference type="InterPro" id="IPR036034">
    <property type="entry name" value="PDZ_sf"/>
</dbReference>
<dbReference type="GO" id="GO:0006508">
    <property type="term" value="P:proteolysis"/>
    <property type="evidence" value="ECO:0007669"/>
    <property type="project" value="UniProtKB-KW"/>
</dbReference>
<keyword evidence="4" id="KW-0645">Protease</keyword>
<evidence type="ECO:0000256" key="1">
    <source>
        <dbReference type="SAM" id="MobiDB-lite"/>
    </source>
</evidence>
<feature type="chain" id="PRO_5022905096" evidence="2">
    <location>
        <begin position="32"/>
        <end position="637"/>
    </location>
</feature>
<sequence precursor="true">MMLLKTKQRAFLACSLAVLFCHLMASGTARAEITLDPLVQSAEQERIAAINVARPSAVSVFVPGGGGGGSGVLISPDGYALTNFHVTSPAGTFMRCGLSDGNIYDAVLVGIDPVGDLAMIRLLGRDDFPYATIANSLNARAGDWCMVIGNPFLLASNLQPTVTWGILSGVGRYQYPSGTLLEYADCLQTDASINPGNSGGPIYDAKGHLLGIVGRASFEKRGRVNVGVGYAISINQAKNFLGCLRSGRIVDHATLGATVTTDPDGGVVVSNILESSDAFRRGLRYDSEIIEIDGRPVTTANDVQNVLGTLPSGWRVKLVMQNEGRTTETLVRLMGVHLQDELLEKMASALPPPPPIEESPDEKGEGPEGEGPEGEGENKGEGDNDGENAPNRGRDANPHAPSKGAAIPKAVEELITARHGYANYHFNEMLQTEFIDSLRKSAPVENATDDLAWVIQGKGIEGKNADGAQQPVNIRIEPGRYAMLVGSTAIEGRTKADLYNGVDAQTVGGILPALSAWRRMLRDGPKRFGESYYWGTMPLGGERPLRHCFVGIDGEMEIRWLYHPDTMRLECIEVQADRDEDPAELWVRYEGDKIAGFDLRYGLENELSLNIDSWTTEPIEPTKPIDAAADTDKEVTP</sequence>
<evidence type="ECO:0000256" key="2">
    <source>
        <dbReference type="SAM" id="SignalP"/>
    </source>
</evidence>
<dbReference type="Proteomes" id="UP000320176">
    <property type="component" value="Unassembled WGS sequence"/>
</dbReference>
<dbReference type="OrthoDB" id="248175at2"/>
<keyword evidence="4" id="KW-0378">Hydrolase</keyword>
<keyword evidence="2" id="KW-0732">Signal</keyword>
<reference evidence="4 5" key="1">
    <citation type="submission" date="2019-02" db="EMBL/GenBank/DDBJ databases">
        <title>Deep-cultivation of Planctomycetes and their phenomic and genomic characterization uncovers novel biology.</title>
        <authorList>
            <person name="Wiegand S."/>
            <person name="Jogler M."/>
            <person name="Boedeker C."/>
            <person name="Pinto D."/>
            <person name="Vollmers J."/>
            <person name="Rivas-Marin E."/>
            <person name="Kohn T."/>
            <person name="Peeters S.H."/>
            <person name="Heuer A."/>
            <person name="Rast P."/>
            <person name="Oberbeckmann S."/>
            <person name="Bunk B."/>
            <person name="Jeske O."/>
            <person name="Meyerdierks A."/>
            <person name="Storesund J.E."/>
            <person name="Kallscheuer N."/>
            <person name="Luecker S."/>
            <person name="Lage O.M."/>
            <person name="Pohl T."/>
            <person name="Merkel B.J."/>
            <person name="Hornburger P."/>
            <person name="Mueller R.-W."/>
            <person name="Bruemmer F."/>
            <person name="Labrenz M."/>
            <person name="Spormann A.M."/>
            <person name="Op Den Camp H."/>
            <person name="Overmann J."/>
            <person name="Amann R."/>
            <person name="Jetten M.S.M."/>
            <person name="Mascher T."/>
            <person name="Medema M.H."/>
            <person name="Devos D.P."/>
            <person name="Kaster A.-K."/>
            <person name="Ovreas L."/>
            <person name="Rohde M."/>
            <person name="Galperin M.Y."/>
            <person name="Jogler C."/>
        </authorList>
    </citation>
    <scope>NUCLEOTIDE SEQUENCE [LARGE SCALE GENOMIC DNA]</scope>
    <source>
        <strain evidence="4 5">Pla52n</strain>
    </source>
</reference>
<dbReference type="InterPro" id="IPR001478">
    <property type="entry name" value="PDZ"/>
</dbReference>
<protein>
    <submittedName>
        <fullName evidence="4">Periplasmic serine endoprotease DegP</fullName>
        <ecNumber evidence="4">3.4.21.107</ecNumber>
    </submittedName>
</protein>
<evidence type="ECO:0000313" key="4">
    <source>
        <dbReference type="EMBL" id="TWT94397.1"/>
    </source>
</evidence>
<dbReference type="PANTHER" id="PTHR43019:SF62">
    <property type="entry name" value="SERINE ENDOPROTEASE DEGS"/>
    <property type="match status" value="1"/>
</dbReference>
<dbReference type="Gene3D" id="2.40.10.120">
    <property type="match status" value="1"/>
</dbReference>
<dbReference type="Pfam" id="PF00595">
    <property type="entry name" value="PDZ"/>
    <property type="match status" value="1"/>
</dbReference>
<dbReference type="RefSeq" id="WP_146522271.1">
    <property type="nucleotide sequence ID" value="NZ_CP151726.1"/>
</dbReference>
<comment type="caution">
    <text evidence="4">The sequence shown here is derived from an EMBL/GenBank/DDBJ whole genome shotgun (WGS) entry which is preliminary data.</text>
</comment>
<dbReference type="InterPro" id="IPR009003">
    <property type="entry name" value="Peptidase_S1_PA"/>
</dbReference>
<dbReference type="InterPro" id="IPR001940">
    <property type="entry name" value="Peptidase_S1C"/>
</dbReference>
<keyword evidence="5" id="KW-1185">Reference proteome</keyword>
<feature type="region of interest" description="Disordered" evidence="1">
    <location>
        <begin position="348"/>
        <end position="405"/>
    </location>
</feature>
<dbReference type="SUPFAM" id="SSF50494">
    <property type="entry name" value="Trypsin-like serine proteases"/>
    <property type="match status" value="1"/>
</dbReference>
<evidence type="ECO:0000313" key="5">
    <source>
        <dbReference type="Proteomes" id="UP000320176"/>
    </source>
</evidence>
<evidence type="ECO:0000259" key="3">
    <source>
        <dbReference type="SMART" id="SM00228"/>
    </source>
</evidence>
<dbReference type="AlphaFoldDB" id="A0A5C6A4U4"/>
<dbReference type="Gene3D" id="2.30.42.10">
    <property type="match status" value="1"/>
</dbReference>
<dbReference type="EC" id="3.4.21.107" evidence="4"/>
<feature type="domain" description="PDZ" evidence="3">
    <location>
        <begin position="253"/>
        <end position="324"/>
    </location>
</feature>
<accession>A0A5C6A4U4</accession>
<dbReference type="EMBL" id="SJPN01000007">
    <property type="protein sequence ID" value="TWT94397.1"/>
    <property type="molecule type" value="Genomic_DNA"/>
</dbReference>
<dbReference type="SUPFAM" id="SSF50156">
    <property type="entry name" value="PDZ domain-like"/>
    <property type="match status" value="1"/>
</dbReference>